<keyword evidence="2" id="KW-0229">DNA integration</keyword>
<evidence type="ECO:0000256" key="4">
    <source>
        <dbReference type="ARBA" id="ARBA00023172"/>
    </source>
</evidence>
<evidence type="ECO:0000256" key="3">
    <source>
        <dbReference type="ARBA" id="ARBA00023125"/>
    </source>
</evidence>
<evidence type="ECO:0000313" key="8">
    <source>
        <dbReference type="Proteomes" id="UP000199603"/>
    </source>
</evidence>
<keyword evidence="4" id="KW-0233">DNA recombination</keyword>
<name>A0A1G6Z4Z7_9GAMM</name>
<evidence type="ECO:0000313" key="7">
    <source>
        <dbReference type="EMBL" id="SDD97037.1"/>
    </source>
</evidence>
<comment type="similarity">
    <text evidence="1">Belongs to the 'phage' integrase family.</text>
</comment>
<dbReference type="InterPro" id="IPR010998">
    <property type="entry name" value="Integrase_recombinase_N"/>
</dbReference>
<feature type="compositionally biased region" description="Polar residues" evidence="5">
    <location>
        <begin position="402"/>
        <end position="415"/>
    </location>
</feature>
<evidence type="ECO:0000256" key="5">
    <source>
        <dbReference type="SAM" id="MobiDB-lite"/>
    </source>
</evidence>
<dbReference type="PROSITE" id="PS51898">
    <property type="entry name" value="TYR_RECOMBINASE"/>
    <property type="match status" value="1"/>
</dbReference>
<dbReference type="InterPro" id="IPR011010">
    <property type="entry name" value="DNA_brk_join_enz"/>
</dbReference>
<dbReference type="Pfam" id="PF00589">
    <property type="entry name" value="Phage_integrase"/>
    <property type="match status" value="1"/>
</dbReference>
<evidence type="ECO:0000259" key="6">
    <source>
        <dbReference type="PROSITE" id="PS51898"/>
    </source>
</evidence>
<dbReference type="PANTHER" id="PTHR30629:SF2">
    <property type="entry name" value="PROPHAGE INTEGRASE INTS-RELATED"/>
    <property type="match status" value="1"/>
</dbReference>
<organism evidence="7 8">
    <name type="scientific">Aquimonas voraii</name>
    <dbReference type="NCBI Taxonomy" id="265719"/>
    <lineage>
        <taxon>Bacteria</taxon>
        <taxon>Pseudomonadati</taxon>
        <taxon>Pseudomonadota</taxon>
        <taxon>Gammaproteobacteria</taxon>
        <taxon>Lysobacterales</taxon>
        <taxon>Lysobacteraceae</taxon>
        <taxon>Aquimonas</taxon>
    </lineage>
</organism>
<dbReference type="GO" id="GO:0003677">
    <property type="term" value="F:DNA binding"/>
    <property type="evidence" value="ECO:0007669"/>
    <property type="project" value="UniProtKB-KW"/>
</dbReference>
<proteinExistence type="inferred from homology"/>
<dbReference type="EMBL" id="FNAG01000012">
    <property type="protein sequence ID" value="SDD97037.1"/>
    <property type="molecule type" value="Genomic_DNA"/>
</dbReference>
<dbReference type="STRING" id="265719.SAMN04488509_11222"/>
<feature type="region of interest" description="Disordered" evidence="5">
    <location>
        <begin position="395"/>
        <end position="417"/>
    </location>
</feature>
<reference evidence="7 8" key="1">
    <citation type="submission" date="2016-10" db="EMBL/GenBank/DDBJ databases">
        <authorList>
            <person name="de Groot N.N."/>
        </authorList>
    </citation>
    <scope>NUCLEOTIDE SEQUENCE [LARGE SCALE GENOMIC DNA]</scope>
    <source>
        <strain evidence="7 8">DSM 16957</strain>
    </source>
</reference>
<dbReference type="GO" id="GO:0006310">
    <property type="term" value="P:DNA recombination"/>
    <property type="evidence" value="ECO:0007669"/>
    <property type="project" value="UniProtKB-KW"/>
</dbReference>
<accession>A0A1G6Z4Z7</accession>
<feature type="domain" description="Tyr recombinase" evidence="6">
    <location>
        <begin position="196"/>
        <end position="379"/>
    </location>
</feature>
<dbReference type="InterPro" id="IPR002104">
    <property type="entry name" value="Integrase_catalytic"/>
</dbReference>
<protein>
    <submittedName>
        <fullName evidence="7">Integrase</fullName>
    </submittedName>
</protein>
<dbReference type="SUPFAM" id="SSF56349">
    <property type="entry name" value="DNA breaking-rejoining enzymes"/>
    <property type="match status" value="1"/>
</dbReference>
<sequence>MAKVRVRPETGTLYLDFQFQGVRCREQTALSDTPSNRRVVEALAKRVEREITKGSFDYARFFPNSPRAKRLTAGDDFDGEVGAKPATPTFREFSEVWVTESSPRWRRRYAAYVRTTLDRILLPALGDLALDKIGRGELLGFQAQISKRSGRGGQTISAKRINKLMMLAKSILNEGCDRHGLTSAARTLKPLKQKRTEVMPFTLEEVQLLIARVREDYRPYLTVRLLTGLRTGEADGLQWQDVDFEQGCFQVVRTHSREGDGEPKTQSSIRTVPMVPQVREAFLKQKANAIPGCEWVFHSRQGNPIDAVNFTNRIWYPLLRNLDLKVRPPYHMRHTAATLMLAAGENPEWVASILGHSTTEMLFRVYSRFVPNLTRNDGMAFAGLMHAKLDPKAPDGLAGSAVGTSRTPQPTQASDPTAALQALKSLTPEQLGAVLALIAKSP</sequence>
<dbReference type="CDD" id="cd01189">
    <property type="entry name" value="INT_ICEBs1_C_like"/>
    <property type="match status" value="1"/>
</dbReference>
<keyword evidence="3" id="KW-0238">DNA-binding</keyword>
<dbReference type="InterPro" id="IPR050808">
    <property type="entry name" value="Phage_Integrase"/>
</dbReference>
<dbReference type="AlphaFoldDB" id="A0A1G6Z4Z7"/>
<dbReference type="InterPro" id="IPR022000">
    <property type="entry name" value="Min27-like_integrase_DNA_bind"/>
</dbReference>
<evidence type="ECO:0000256" key="1">
    <source>
        <dbReference type="ARBA" id="ARBA00008857"/>
    </source>
</evidence>
<gene>
    <name evidence="7" type="ORF">SAMN04488509_11222</name>
</gene>
<dbReference type="RefSeq" id="WP_091244551.1">
    <property type="nucleotide sequence ID" value="NZ_FNAG01000012.1"/>
</dbReference>
<dbReference type="Gene3D" id="1.10.443.10">
    <property type="entry name" value="Intergrase catalytic core"/>
    <property type="match status" value="1"/>
</dbReference>
<dbReference type="Proteomes" id="UP000199603">
    <property type="component" value="Unassembled WGS sequence"/>
</dbReference>
<dbReference type="PANTHER" id="PTHR30629">
    <property type="entry name" value="PROPHAGE INTEGRASE"/>
    <property type="match status" value="1"/>
</dbReference>
<dbReference type="Gene3D" id="1.10.150.130">
    <property type="match status" value="1"/>
</dbReference>
<evidence type="ECO:0000256" key="2">
    <source>
        <dbReference type="ARBA" id="ARBA00022908"/>
    </source>
</evidence>
<keyword evidence="8" id="KW-1185">Reference proteome</keyword>
<dbReference type="InterPro" id="IPR013762">
    <property type="entry name" value="Integrase-like_cat_sf"/>
</dbReference>
<dbReference type="OrthoDB" id="9057547at2"/>
<dbReference type="Pfam" id="PF12167">
    <property type="entry name" value="Arm-DNA-bind_2"/>
    <property type="match status" value="1"/>
</dbReference>
<dbReference type="GO" id="GO:0015074">
    <property type="term" value="P:DNA integration"/>
    <property type="evidence" value="ECO:0007669"/>
    <property type="project" value="UniProtKB-KW"/>
</dbReference>